<keyword evidence="2" id="KW-1133">Transmembrane helix</keyword>
<comment type="caution">
    <text evidence="4">The sequence shown here is derived from an EMBL/GenBank/DDBJ whole genome shotgun (WGS) entry which is preliminary data.</text>
</comment>
<dbReference type="Pfam" id="PF12158">
    <property type="entry name" value="DUF3592"/>
    <property type="match status" value="1"/>
</dbReference>
<proteinExistence type="predicted"/>
<feature type="domain" description="DUF3592" evidence="3">
    <location>
        <begin position="96"/>
        <end position="161"/>
    </location>
</feature>
<name>A0A011UJR1_RUMAL</name>
<dbReference type="PATRIC" id="fig|1341156.4.peg.592"/>
<dbReference type="InterPro" id="IPR021994">
    <property type="entry name" value="DUF3592"/>
</dbReference>
<evidence type="ECO:0000256" key="1">
    <source>
        <dbReference type="SAM" id="MobiDB-lite"/>
    </source>
</evidence>
<evidence type="ECO:0000313" key="4">
    <source>
        <dbReference type="EMBL" id="EXM40889.1"/>
    </source>
</evidence>
<dbReference type="AlphaFoldDB" id="A0A011UJR1"/>
<keyword evidence="2" id="KW-0472">Membrane</keyword>
<feature type="transmembrane region" description="Helical" evidence="2">
    <location>
        <begin position="168"/>
        <end position="195"/>
    </location>
</feature>
<protein>
    <recommendedName>
        <fullName evidence="3">DUF3592 domain-containing protein</fullName>
    </recommendedName>
</protein>
<feature type="region of interest" description="Disordered" evidence="1">
    <location>
        <begin position="1"/>
        <end position="46"/>
    </location>
</feature>
<dbReference type="EMBL" id="JEOB01000001">
    <property type="protein sequence ID" value="EXM40889.1"/>
    <property type="molecule type" value="Genomic_DNA"/>
</dbReference>
<keyword evidence="2" id="KW-0812">Transmembrane</keyword>
<evidence type="ECO:0000259" key="3">
    <source>
        <dbReference type="Pfam" id="PF12158"/>
    </source>
</evidence>
<feature type="transmembrane region" description="Helical" evidence="2">
    <location>
        <begin position="54"/>
        <end position="73"/>
    </location>
</feature>
<feature type="compositionally biased region" description="Basic residues" evidence="1">
    <location>
        <begin position="1"/>
        <end position="10"/>
    </location>
</feature>
<evidence type="ECO:0000313" key="5">
    <source>
        <dbReference type="Proteomes" id="UP000021369"/>
    </source>
</evidence>
<dbReference type="Proteomes" id="UP000021369">
    <property type="component" value="Unassembled WGS sequence"/>
</dbReference>
<keyword evidence="5" id="KW-1185">Reference proteome</keyword>
<gene>
    <name evidence="4" type="ORF">RASY3_00275</name>
</gene>
<dbReference type="RefSeq" id="WP_037284028.1">
    <property type="nucleotide sequence ID" value="NZ_JEOB01000001.1"/>
</dbReference>
<sequence length="214" mass="24664">MSKKKYKKNKKIIEKIENNKKNKKYQYNQTPPKKPKRKVSKATEKPKKTSPVKAVIIASICILPFLIFGAAMIKMGIDEIAHQIACSAEVKGEIVTDVSVQIVRGRTSKGIRSTSYNYSANYTFEYNGETFTDTIKTSHKIEKGDEIKVRCDPDDPEDHYVKDLGDSVMYVFLIIFGIIWDAIWVLLILMIWRLYQKPKQEVKKQEIKKDEAVL</sequence>
<dbReference type="OrthoDB" id="1827753at2"/>
<accession>A0A011UJR1</accession>
<evidence type="ECO:0000256" key="2">
    <source>
        <dbReference type="SAM" id="Phobius"/>
    </source>
</evidence>
<feature type="compositionally biased region" description="Basic and acidic residues" evidence="1">
    <location>
        <begin position="11"/>
        <end position="20"/>
    </location>
</feature>
<organism evidence="4 5">
    <name type="scientific">Ruminococcus albus SY3</name>
    <dbReference type="NCBI Taxonomy" id="1341156"/>
    <lineage>
        <taxon>Bacteria</taxon>
        <taxon>Bacillati</taxon>
        <taxon>Bacillota</taxon>
        <taxon>Clostridia</taxon>
        <taxon>Eubacteriales</taxon>
        <taxon>Oscillospiraceae</taxon>
        <taxon>Ruminococcus</taxon>
    </lineage>
</organism>
<reference evidence="4 5" key="1">
    <citation type="submission" date="2013-06" db="EMBL/GenBank/DDBJ databases">
        <title>Rumen cellulosomics: divergent fiber-degrading strategies revealed by comparative genome-wide analysis of six Ruminococcal strains.</title>
        <authorList>
            <person name="Dassa B."/>
            <person name="Borovok I."/>
            <person name="Lamed R."/>
            <person name="Flint H."/>
            <person name="Yeoman C.J."/>
            <person name="White B."/>
            <person name="Bayer E.A."/>
        </authorList>
    </citation>
    <scope>NUCLEOTIDE SEQUENCE [LARGE SCALE GENOMIC DNA]</scope>
    <source>
        <strain evidence="4 5">SY3</strain>
    </source>
</reference>